<gene>
    <name evidence="4" type="primary">purN</name>
    <name evidence="6" type="ORF">EHO60_16270</name>
</gene>
<comment type="catalytic activity">
    <reaction evidence="4">
        <text>N(1)-(5-phospho-beta-D-ribosyl)glycinamide + (6R)-10-formyltetrahydrofolate = N(2)-formyl-N(1)-(5-phospho-beta-D-ribosyl)glycinamide + (6S)-5,6,7,8-tetrahydrofolate + H(+)</text>
        <dbReference type="Rhea" id="RHEA:15053"/>
        <dbReference type="ChEBI" id="CHEBI:15378"/>
        <dbReference type="ChEBI" id="CHEBI:57453"/>
        <dbReference type="ChEBI" id="CHEBI:143788"/>
        <dbReference type="ChEBI" id="CHEBI:147286"/>
        <dbReference type="ChEBI" id="CHEBI:195366"/>
        <dbReference type="EC" id="2.1.2.2"/>
    </reaction>
</comment>
<dbReference type="GO" id="GO:0005829">
    <property type="term" value="C:cytosol"/>
    <property type="evidence" value="ECO:0007669"/>
    <property type="project" value="TreeGrafter"/>
</dbReference>
<feature type="binding site" evidence="4">
    <location>
        <begin position="98"/>
        <end position="101"/>
    </location>
    <ligand>
        <name>(6R)-10-formyltetrahydrofolate</name>
        <dbReference type="ChEBI" id="CHEBI:195366"/>
    </ligand>
</feature>
<protein>
    <recommendedName>
        <fullName evidence="4">Phosphoribosylglycinamide formyltransferase</fullName>
        <ecNumber evidence="4">2.1.2.2</ecNumber>
    </recommendedName>
    <alternativeName>
        <fullName evidence="4">5'-phosphoribosylglycinamide transformylase</fullName>
    </alternativeName>
    <alternativeName>
        <fullName evidence="4">GAR transformylase</fullName>
        <shortName evidence="4">GART</shortName>
    </alternativeName>
</protein>
<dbReference type="PANTHER" id="PTHR43369">
    <property type="entry name" value="PHOSPHORIBOSYLGLYCINAMIDE FORMYLTRANSFERASE"/>
    <property type="match status" value="1"/>
</dbReference>
<accession>A0A4V3JCH8</accession>
<dbReference type="InterPro" id="IPR004607">
    <property type="entry name" value="GART"/>
</dbReference>
<evidence type="ECO:0000313" key="7">
    <source>
        <dbReference type="Proteomes" id="UP000298458"/>
    </source>
</evidence>
<comment type="similarity">
    <text evidence="4">Belongs to the GART family.</text>
</comment>
<feature type="binding site" evidence="4">
    <location>
        <begin position="20"/>
        <end position="22"/>
    </location>
    <ligand>
        <name>N(1)-(5-phospho-beta-D-ribosyl)glycinamide</name>
        <dbReference type="ChEBI" id="CHEBI:143788"/>
    </ligand>
</feature>
<dbReference type="GO" id="GO:0006189">
    <property type="term" value="P:'de novo' IMP biosynthetic process"/>
    <property type="evidence" value="ECO:0007669"/>
    <property type="project" value="UniProtKB-UniRule"/>
</dbReference>
<dbReference type="EMBL" id="RQET01000014">
    <property type="protein sequence ID" value="TGK06149.1"/>
    <property type="molecule type" value="Genomic_DNA"/>
</dbReference>
<evidence type="ECO:0000313" key="6">
    <source>
        <dbReference type="EMBL" id="TGK06149.1"/>
    </source>
</evidence>
<keyword evidence="3 4" id="KW-0658">Purine biosynthesis</keyword>
<comment type="function">
    <text evidence="4">Catalyzes the transfer of a formyl group from 10-formyltetrahydrofolate to 5-phospho-ribosyl-glycinamide (GAR), producing 5-phospho-ribosyl-N-formylglycinamide (FGAR) and tetrahydrofolate.</text>
</comment>
<keyword evidence="7" id="KW-1185">Reference proteome</keyword>
<dbReference type="UniPathway" id="UPA00074">
    <property type="reaction ID" value="UER00126"/>
</dbReference>
<dbReference type="OrthoDB" id="9806170at2"/>
<evidence type="ECO:0000256" key="1">
    <source>
        <dbReference type="ARBA" id="ARBA00005054"/>
    </source>
</evidence>
<organism evidence="6 7">
    <name type="scientific">Leptospira fletcheri</name>
    <dbReference type="NCBI Taxonomy" id="2484981"/>
    <lineage>
        <taxon>Bacteria</taxon>
        <taxon>Pseudomonadati</taxon>
        <taxon>Spirochaetota</taxon>
        <taxon>Spirochaetia</taxon>
        <taxon>Leptospirales</taxon>
        <taxon>Leptospiraceae</taxon>
        <taxon>Leptospira</taxon>
    </lineage>
</organism>
<evidence type="ECO:0000256" key="4">
    <source>
        <dbReference type="HAMAP-Rule" id="MF_01930"/>
    </source>
</evidence>
<dbReference type="AlphaFoldDB" id="A0A4V3JCH8"/>
<feature type="domain" description="Formyl transferase N-terminal" evidence="5">
    <location>
        <begin position="10"/>
        <end position="190"/>
    </location>
</feature>
<comment type="pathway">
    <text evidence="1 4">Purine metabolism; IMP biosynthesis via de novo pathway; N(2)-formyl-N(1)-(5-phospho-D-ribosyl)glycinamide from N(1)-(5-phospho-D-ribosyl)glycinamide (10-formyl THF route): step 1/1.</text>
</comment>
<dbReference type="EC" id="2.1.2.2" evidence="4"/>
<dbReference type="HAMAP" id="MF_01930">
    <property type="entry name" value="PurN"/>
    <property type="match status" value="1"/>
</dbReference>
<comment type="caution">
    <text evidence="6">The sequence shown here is derived from an EMBL/GenBank/DDBJ whole genome shotgun (WGS) entry which is preliminary data.</text>
</comment>
<evidence type="ECO:0000256" key="3">
    <source>
        <dbReference type="ARBA" id="ARBA00022755"/>
    </source>
</evidence>
<dbReference type="GO" id="GO:0004644">
    <property type="term" value="F:phosphoribosylglycinamide formyltransferase activity"/>
    <property type="evidence" value="ECO:0007669"/>
    <property type="project" value="UniProtKB-UniRule"/>
</dbReference>
<dbReference type="RefSeq" id="WP_135769277.1">
    <property type="nucleotide sequence ID" value="NZ_RQET01000014.1"/>
</dbReference>
<name>A0A4V3JCH8_9LEPT</name>
<evidence type="ECO:0000256" key="2">
    <source>
        <dbReference type="ARBA" id="ARBA00022679"/>
    </source>
</evidence>
<dbReference type="Pfam" id="PF00551">
    <property type="entry name" value="Formyl_trans_N"/>
    <property type="match status" value="1"/>
</dbReference>
<dbReference type="CDD" id="cd08645">
    <property type="entry name" value="FMT_core_GART"/>
    <property type="match status" value="1"/>
</dbReference>
<dbReference type="InterPro" id="IPR002376">
    <property type="entry name" value="Formyl_transf_N"/>
</dbReference>
<sequence>MASLFPKPRKKLVFLASGRGSNLEAVLQAVQKGRIRGIPELLVSDNPEASAIGVGSKYGVPSKILDFSSYPQKEKYHSDLLEILDAQSPDLIVTCGYMRILKKEVIRLFPNRIINIHPSLLPAFPGLNAQKQAFEYGVKISGCTAHFIDEGVDSGPVILQGTVKITPEMTERELTLAILKEEHKILPLAVKLFCENRLSIKNRKVSIL</sequence>
<feature type="active site" description="Proton donor" evidence="4">
    <location>
        <position position="117"/>
    </location>
</feature>
<feature type="binding site" evidence="4">
    <location>
        <position position="73"/>
    </location>
    <ligand>
        <name>(6R)-10-formyltetrahydrofolate</name>
        <dbReference type="ChEBI" id="CHEBI:195366"/>
    </ligand>
</feature>
<feature type="binding site" evidence="4">
    <location>
        <position position="115"/>
    </location>
    <ligand>
        <name>(6R)-10-formyltetrahydrofolate</name>
        <dbReference type="ChEBI" id="CHEBI:195366"/>
    </ligand>
</feature>
<evidence type="ECO:0000259" key="5">
    <source>
        <dbReference type="Pfam" id="PF00551"/>
    </source>
</evidence>
<proteinExistence type="inferred from homology"/>
<dbReference type="InterPro" id="IPR036477">
    <property type="entry name" value="Formyl_transf_N_sf"/>
</dbReference>
<dbReference type="PANTHER" id="PTHR43369:SF2">
    <property type="entry name" value="PHOSPHORIBOSYLGLYCINAMIDE FORMYLTRANSFERASE"/>
    <property type="match status" value="1"/>
</dbReference>
<dbReference type="Proteomes" id="UP000298458">
    <property type="component" value="Unassembled WGS sequence"/>
</dbReference>
<reference evidence="6" key="1">
    <citation type="journal article" date="2019" name="PLoS Negl. Trop. Dis.">
        <title>Revisiting the worldwide diversity of Leptospira species in the environment.</title>
        <authorList>
            <person name="Vincent A.T."/>
            <person name="Schiettekatte O."/>
            <person name="Bourhy P."/>
            <person name="Veyrier F.J."/>
            <person name="Picardeau M."/>
        </authorList>
    </citation>
    <scope>NUCLEOTIDE SEQUENCE [LARGE SCALE GENOMIC DNA]</scope>
    <source>
        <strain evidence="6">SSW15</strain>
    </source>
</reference>
<feature type="site" description="Raises pKa of active site His" evidence="4">
    <location>
        <position position="153"/>
    </location>
</feature>
<dbReference type="NCBIfam" id="TIGR00639">
    <property type="entry name" value="PurN"/>
    <property type="match status" value="1"/>
</dbReference>
<dbReference type="Gene3D" id="3.40.50.170">
    <property type="entry name" value="Formyl transferase, N-terminal domain"/>
    <property type="match status" value="1"/>
</dbReference>
<dbReference type="SUPFAM" id="SSF53328">
    <property type="entry name" value="Formyltransferase"/>
    <property type="match status" value="1"/>
</dbReference>
<keyword evidence="2 4" id="KW-0808">Transferase</keyword>